<feature type="transmembrane region" description="Helical" evidence="9">
    <location>
        <begin position="357"/>
        <end position="379"/>
    </location>
</feature>
<dbReference type="EMBL" id="JAZHXI010000006">
    <property type="protein sequence ID" value="KAL2070195.1"/>
    <property type="molecule type" value="Genomic_DNA"/>
</dbReference>
<keyword evidence="3 7" id="KW-0813">Transport</keyword>
<dbReference type="PANTHER" id="PTHR48022:SF92">
    <property type="entry name" value="LOW AFFINITY GLUCOSE TRANSPORTER MSTE"/>
    <property type="match status" value="1"/>
</dbReference>
<gene>
    <name evidence="11" type="ORF">VTL71DRAFT_13221</name>
</gene>
<keyword evidence="4 9" id="KW-0812">Transmembrane</keyword>
<organism evidence="11 12">
    <name type="scientific">Oculimacula yallundae</name>
    <dbReference type="NCBI Taxonomy" id="86028"/>
    <lineage>
        <taxon>Eukaryota</taxon>
        <taxon>Fungi</taxon>
        <taxon>Dikarya</taxon>
        <taxon>Ascomycota</taxon>
        <taxon>Pezizomycotina</taxon>
        <taxon>Leotiomycetes</taxon>
        <taxon>Helotiales</taxon>
        <taxon>Ploettnerulaceae</taxon>
        <taxon>Oculimacula</taxon>
    </lineage>
</organism>
<evidence type="ECO:0000256" key="3">
    <source>
        <dbReference type="ARBA" id="ARBA00022448"/>
    </source>
</evidence>
<evidence type="ECO:0000256" key="6">
    <source>
        <dbReference type="ARBA" id="ARBA00023136"/>
    </source>
</evidence>
<feature type="transmembrane region" description="Helical" evidence="9">
    <location>
        <begin position="391"/>
        <end position="411"/>
    </location>
</feature>
<dbReference type="InterPro" id="IPR020846">
    <property type="entry name" value="MFS_dom"/>
</dbReference>
<feature type="transmembrane region" description="Helical" evidence="9">
    <location>
        <begin position="459"/>
        <end position="481"/>
    </location>
</feature>
<accession>A0ABR4CK96</accession>
<evidence type="ECO:0000256" key="4">
    <source>
        <dbReference type="ARBA" id="ARBA00022692"/>
    </source>
</evidence>
<feature type="transmembrane region" description="Helical" evidence="9">
    <location>
        <begin position="142"/>
        <end position="159"/>
    </location>
</feature>
<sequence>MGLFSKKQAVATPPIQEKSSTNTTPIATPAVHTPETRSINHPAEVEINGNVVPAEGAFKELPVTWLAILLGSIASIGGFMFGYESGQISGFLNMPDFMNRFGDANGQFSSARQGTIVGLLCIGTLIGCLVSGWLADKIGRRYTISSSAFFYIIGVVIEITSERQWVQFAMGRFTAGLGIGALSTSVPMYQSESVPKNIRGAMVSSYQLLITLGIWTAYMVNYGTVAAYTNSASWRIPNGLSALWAIILGVAILAMPESPRFAYRIGHHEEARKTMGRLSGVDPYSPIIDHEIAEIEEKLEAERAGGDHPLSEIFTGPRMLYRTLLGMILQAGQQLTGANFFFYYGTTIFKSTGIENAYITSIILGSVNVAATVGGLWIVKNCGRRKSLMGGAASMFLCFMVYSFVGRFALGANPMDTPAAGKILIVFTCLFIVAFATTWGPLVWAVVGELYPARYRAPCMALATASNWGFNFLISFFTPFITARIGYLYGLVFGMCCFALFWIVYFFMIETKDRSLEEIDTMYILHVDPKTSASWDPKSLGKDGLTGVGTDGMHLKSGGKDFKKTETGSDGLMVHDETRFPTVSDPMNAPVGEAKAADAPATTANTGNAVRQVV</sequence>
<evidence type="ECO:0000313" key="12">
    <source>
        <dbReference type="Proteomes" id="UP001595075"/>
    </source>
</evidence>
<comment type="subcellular location">
    <subcellularLocation>
        <location evidence="1">Membrane</location>
        <topology evidence="1">Multi-pass membrane protein</topology>
    </subcellularLocation>
</comment>
<dbReference type="CDD" id="cd17356">
    <property type="entry name" value="MFS_HXT"/>
    <property type="match status" value="1"/>
</dbReference>
<evidence type="ECO:0000256" key="9">
    <source>
        <dbReference type="SAM" id="Phobius"/>
    </source>
</evidence>
<dbReference type="InterPro" id="IPR050360">
    <property type="entry name" value="MFS_Sugar_Transporters"/>
</dbReference>
<feature type="compositionally biased region" description="Polar residues" evidence="8">
    <location>
        <begin position="17"/>
        <end position="26"/>
    </location>
</feature>
<dbReference type="PROSITE" id="PS50850">
    <property type="entry name" value="MFS"/>
    <property type="match status" value="1"/>
</dbReference>
<feature type="transmembrane region" description="Helical" evidence="9">
    <location>
        <begin position="116"/>
        <end position="135"/>
    </location>
</feature>
<feature type="domain" description="Major facilitator superfamily (MFS) profile" evidence="10">
    <location>
        <begin position="70"/>
        <end position="512"/>
    </location>
</feature>
<feature type="transmembrane region" description="Helical" evidence="9">
    <location>
        <begin position="232"/>
        <end position="254"/>
    </location>
</feature>
<evidence type="ECO:0000256" key="8">
    <source>
        <dbReference type="SAM" id="MobiDB-lite"/>
    </source>
</evidence>
<evidence type="ECO:0000259" key="10">
    <source>
        <dbReference type="PROSITE" id="PS50850"/>
    </source>
</evidence>
<keyword evidence="12" id="KW-1185">Reference proteome</keyword>
<evidence type="ECO:0000313" key="11">
    <source>
        <dbReference type="EMBL" id="KAL2070195.1"/>
    </source>
</evidence>
<keyword evidence="6 9" id="KW-0472">Membrane</keyword>
<evidence type="ECO:0000256" key="7">
    <source>
        <dbReference type="RuleBase" id="RU003346"/>
    </source>
</evidence>
<dbReference type="InterPro" id="IPR005828">
    <property type="entry name" value="MFS_sugar_transport-like"/>
</dbReference>
<feature type="transmembrane region" description="Helical" evidence="9">
    <location>
        <begin position="487"/>
        <end position="508"/>
    </location>
</feature>
<protein>
    <recommendedName>
        <fullName evidence="10">Major facilitator superfamily (MFS) profile domain-containing protein</fullName>
    </recommendedName>
</protein>
<dbReference type="InterPro" id="IPR036259">
    <property type="entry name" value="MFS_trans_sf"/>
</dbReference>
<feature type="transmembrane region" description="Helical" evidence="9">
    <location>
        <begin position="201"/>
        <end position="220"/>
    </location>
</feature>
<dbReference type="PROSITE" id="PS00216">
    <property type="entry name" value="SUGAR_TRANSPORT_1"/>
    <property type="match status" value="1"/>
</dbReference>
<feature type="transmembrane region" description="Helical" evidence="9">
    <location>
        <begin position="63"/>
        <end position="83"/>
    </location>
</feature>
<feature type="region of interest" description="Disordered" evidence="8">
    <location>
        <begin position="1"/>
        <end position="35"/>
    </location>
</feature>
<reference evidence="11 12" key="1">
    <citation type="journal article" date="2024" name="Commun. Biol.">
        <title>Comparative genomic analysis of thermophilic fungi reveals convergent evolutionary adaptations and gene losses.</title>
        <authorList>
            <person name="Steindorff A.S."/>
            <person name="Aguilar-Pontes M.V."/>
            <person name="Robinson A.J."/>
            <person name="Andreopoulos B."/>
            <person name="LaButti K."/>
            <person name="Kuo A."/>
            <person name="Mondo S."/>
            <person name="Riley R."/>
            <person name="Otillar R."/>
            <person name="Haridas S."/>
            <person name="Lipzen A."/>
            <person name="Grimwood J."/>
            <person name="Schmutz J."/>
            <person name="Clum A."/>
            <person name="Reid I.D."/>
            <person name="Moisan M.C."/>
            <person name="Butler G."/>
            <person name="Nguyen T.T.M."/>
            <person name="Dewar K."/>
            <person name="Conant G."/>
            <person name="Drula E."/>
            <person name="Henrissat B."/>
            <person name="Hansel C."/>
            <person name="Singer S."/>
            <person name="Hutchinson M.I."/>
            <person name="de Vries R.P."/>
            <person name="Natvig D.O."/>
            <person name="Powell A.J."/>
            <person name="Tsang A."/>
            <person name="Grigoriev I.V."/>
        </authorList>
    </citation>
    <scope>NUCLEOTIDE SEQUENCE [LARGE SCALE GENOMIC DNA]</scope>
    <source>
        <strain evidence="11 12">CBS 494.80</strain>
    </source>
</reference>
<evidence type="ECO:0000256" key="2">
    <source>
        <dbReference type="ARBA" id="ARBA00010992"/>
    </source>
</evidence>
<evidence type="ECO:0000256" key="1">
    <source>
        <dbReference type="ARBA" id="ARBA00004141"/>
    </source>
</evidence>
<feature type="transmembrane region" description="Helical" evidence="9">
    <location>
        <begin position="423"/>
        <end position="447"/>
    </location>
</feature>
<dbReference type="NCBIfam" id="TIGR00879">
    <property type="entry name" value="SP"/>
    <property type="match status" value="1"/>
</dbReference>
<dbReference type="Proteomes" id="UP001595075">
    <property type="component" value="Unassembled WGS sequence"/>
</dbReference>
<dbReference type="Pfam" id="PF00083">
    <property type="entry name" value="Sugar_tr"/>
    <property type="match status" value="1"/>
</dbReference>
<dbReference type="PANTHER" id="PTHR48022">
    <property type="entry name" value="PLASTIDIC GLUCOSE TRANSPORTER 4"/>
    <property type="match status" value="1"/>
</dbReference>
<comment type="similarity">
    <text evidence="2 7">Belongs to the major facilitator superfamily. Sugar transporter (TC 2.A.1.1) family.</text>
</comment>
<dbReference type="SUPFAM" id="SSF103473">
    <property type="entry name" value="MFS general substrate transporter"/>
    <property type="match status" value="1"/>
</dbReference>
<proteinExistence type="inferred from homology"/>
<dbReference type="InterPro" id="IPR003663">
    <property type="entry name" value="Sugar/inositol_transpt"/>
</dbReference>
<comment type="caution">
    <text evidence="11">The sequence shown here is derived from an EMBL/GenBank/DDBJ whole genome shotgun (WGS) entry which is preliminary data.</text>
</comment>
<keyword evidence="5 9" id="KW-1133">Transmembrane helix</keyword>
<name>A0ABR4CK96_9HELO</name>
<evidence type="ECO:0000256" key="5">
    <source>
        <dbReference type="ARBA" id="ARBA00022989"/>
    </source>
</evidence>
<dbReference type="Gene3D" id="1.20.1250.20">
    <property type="entry name" value="MFS general substrate transporter like domains"/>
    <property type="match status" value="1"/>
</dbReference>
<dbReference type="InterPro" id="IPR005829">
    <property type="entry name" value="Sugar_transporter_CS"/>
</dbReference>
<feature type="transmembrane region" description="Helical" evidence="9">
    <location>
        <begin position="324"/>
        <end position="345"/>
    </location>
</feature>
<dbReference type="PRINTS" id="PR00171">
    <property type="entry name" value="SUGRTRNSPORT"/>
</dbReference>